<feature type="domain" description="Tse2 ADP-ribosyltransferase toxin" evidence="1">
    <location>
        <begin position="6"/>
        <end position="83"/>
    </location>
</feature>
<proteinExistence type="predicted"/>
<reference evidence="2 3" key="1">
    <citation type="submission" date="2015-04" db="EMBL/GenBank/DDBJ databases">
        <authorList>
            <person name="Heijne W.H."/>
            <person name="Fedorova N.D."/>
            <person name="Nierman W.C."/>
            <person name="Vollebregt A.W."/>
            <person name="Zhao Z."/>
            <person name="Wu L."/>
            <person name="Kumar M."/>
            <person name="Stam H."/>
            <person name="van den Berg M.A."/>
            <person name="Pel H.J."/>
        </authorList>
    </citation>
    <scope>NUCLEOTIDE SEQUENCE [LARGE SCALE GENOMIC DNA]</scope>
    <source>
        <strain evidence="2 3">CBS 393.64</strain>
    </source>
</reference>
<dbReference type="GeneID" id="25315827"/>
<organism evidence="2 3">
    <name type="scientific">Rasamsonia emersonii (strain ATCC 16479 / CBS 393.64 / IMI 116815)</name>
    <dbReference type="NCBI Taxonomy" id="1408163"/>
    <lineage>
        <taxon>Eukaryota</taxon>
        <taxon>Fungi</taxon>
        <taxon>Dikarya</taxon>
        <taxon>Ascomycota</taxon>
        <taxon>Pezizomycotina</taxon>
        <taxon>Eurotiomycetes</taxon>
        <taxon>Eurotiomycetidae</taxon>
        <taxon>Eurotiales</taxon>
        <taxon>Trichocomaceae</taxon>
        <taxon>Rasamsonia</taxon>
    </lineage>
</organism>
<gene>
    <name evidence="2" type="ORF">T310_3478</name>
</gene>
<keyword evidence="3" id="KW-1185">Reference proteome</keyword>
<comment type="caution">
    <text evidence="2">The sequence shown here is derived from an EMBL/GenBank/DDBJ whole genome shotgun (WGS) entry which is preliminary data.</text>
</comment>
<evidence type="ECO:0000313" key="3">
    <source>
        <dbReference type="Proteomes" id="UP000053958"/>
    </source>
</evidence>
<sequence>MTFPLIERNGADFVPNTSTFHASVGKSFEEYADSIAQDPSKKSVSGGPVVICIPKGTPMPEPLILFHEYDTHFSLQPPKPVSLPAIPAGLWLASHLYREAVKIEEEEEWILMWTLRRVGRNRKMFPSSYAYYKAKTRCYEVLLAFDSIYEVKVTTIFHHIMEFASLIRQTTSLY</sequence>
<evidence type="ECO:0000259" key="1">
    <source>
        <dbReference type="Pfam" id="PF18648"/>
    </source>
</evidence>
<evidence type="ECO:0000313" key="2">
    <source>
        <dbReference type="EMBL" id="KKA22480.1"/>
    </source>
</evidence>
<dbReference type="Proteomes" id="UP000053958">
    <property type="component" value="Unassembled WGS sequence"/>
</dbReference>
<dbReference type="InterPro" id="IPR041018">
    <property type="entry name" value="ADPRTs_Tse2"/>
</dbReference>
<dbReference type="OrthoDB" id="10266325at2759"/>
<name>A0A0F4YWK2_RASE3</name>
<protein>
    <recommendedName>
        <fullName evidence="1">Tse2 ADP-ribosyltransferase toxin domain-containing protein</fullName>
    </recommendedName>
</protein>
<dbReference type="RefSeq" id="XP_013329092.1">
    <property type="nucleotide sequence ID" value="XM_013473638.1"/>
</dbReference>
<accession>A0A0F4YWK2</accession>
<dbReference type="Pfam" id="PF18648">
    <property type="entry name" value="ADPRTs_Tse2"/>
    <property type="match status" value="1"/>
</dbReference>
<dbReference type="EMBL" id="LASV01000141">
    <property type="protein sequence ID" value="KKA22480.1"/>
    <property type="molecule type" value="Genomic_DNA"/>
</dbReference>
<dbReference type="AlphaFoldDB" id="A0A0F4YWK2"/>